<dbReference type="Proteomes" id="UP001054837">
    <property type="component" value="Unassembled WGS sequence"/>
</dbReference>
<dbReference type="AlphaFoldDB" id="A0AAV4PZZ9"/>
<keyword evidence="2" id="KW-1185">Reference proteome</keyword>
<sequence length="123" mass="13087">MRQRNSVSILGRNTAGTPAAKVLVSVRIACSGSPALGVAATTGRRSAGPLYLCSSGRGGGMEIMTGWNGCFRWSKGLRLPLCNHPIRWMRLCTLIIGVVSDKLRSVLCSPLVCLNESLLDDAN</sequence>
<protein>
    <submittedName>
        <fullName evidence="1">Uncharacterized protein</fullName>
    </submittedName>
</protein>
<gene>
    <name evidence="1" type="ORF">CDAR_256921</name>
</gene>
<organism evidence="1 2">
    <name type="scientific">Caerostris darwini</name>
    <dbReference type="NCBI Taxonomy" id="1538125"/>
    <lineage>
        <taxon>Eukaryota</taxon>
        <taxon>Metazoa</taxon>
        <taxon>Ecdysozoa</taxon>
        <taxon>Arthropoda</taxon>
        <taxon>Chelicerata</taxon>
        <taxon>Arachnida</taxon>
        <taxon>Araneae</taxon>
        <taxon>Araneomorphae</taxon>
        <taxon>Entelegynae</taxon>
        <taxon>Araneoidea</taxon>
        <taxon>Araneidae</taxon>
        <taxon>Caerostris</taxon>
    </lineage>
</organism>
<reference evidence="1 2" key="1">
    <citation type="submission" date="2021-06" db="EMBL/GenBank/DDBJ databases">
        <title>Caerostris darwini draft genome.</title>
        <authorList>
            <person name="Kono N."/>
            <person name="Arakawa K."/>
        </authorList>
    </citation>
    <scope>NUCLEOTIDE SEQUENCE [LARGE SCALE GENOMIC DNA]</scope>
</reference>
<proteinExistence type="predicted"/>
<dbReference type="EMBL" id="BPLQ01003607">
    <property type="protein sequence ID" value="GIY01779.1"/>
    <property type="molecule type" value="Genomic_DNA"/>
</dbReference>
<comment type="caution">
    <text evidence="1">The sequence shown here is derived from an EMBL/GenBank/DDBJ whole genome shotgun (WGS) entry which is preliminary data.</text>
</comment>
<evidence type="ECO:0000313" key="2">
    <source>
        <dbReference type="Proteomes" id="UP001054837"/>
    </source>
</evidence>
<accession>A0AAV4PZZ9</accession>
<evidence type="ECO:0000313" key="1">
    <source>
        <dbReference type="EMBL" id="GIY01779.1"/>
    </source>
</evidence>
<name>A0AAV4PZZ9_9ARAC</name>